<evidence type="ECO:0000259" key="1">
    <source>
        <dbReference type="Pfam" id="PF02900"/>
    </source>
</evidence>
<dbReference type="AlphaFoldDB" id="A0A8S8XBY8"/>
<organism evidence="2 3">
    <name type="scientific">Roseiterribacter gracilis</name>
    <dbReference type="NCBI Taxonomy" id="2812848"/>
    <lineage>
        <taxon>Bacteria</taxon>
        <taxon>Pseudomonadati</taxon>
        <taxon>Pseudomonadota</taxon>
        <taxon>Alphaproteobacteria</taxon>
        <taxon>Rhodospirillales</taxon>
        <taxon>Roseiterribacteraceae</taxon>
        <taxon>Roseiterribacter</taxon>
    </lineage>
</organism>
<dbReference type="GO" id="GO:0016702">
    <property type="term" value="F:oxidoreductase activity, acting on single donors with incorporation of molecular oxygen, incorporation of two atoms of oxygen"/>
    <property type="evidence" value="ECO:0007669"/>
    <property type="project" value="UniProtKB-ARBA"/>
</dbReference>
<feature type="domain" description="Extradiol ring-cleavage dioxygenase class III enzyme subunit B" evidence="1">
    <location>
        <begin position="7"/>
        <end position="267"/>
    </location>
</feature>
<dbReference type="SUPFAM" id="SSF53213">
    <property type="entry name" value="LigB-like"/>
    <property type="match status" value="1"/>
</dbReference>
<evidence type="ECO:0000313" key="3">
    <source>
        <dbReference type="Proteomes" id="UP000681075"/>
    </source>
</evidence>
<reference evidence="2" key="1">
    <citation type="submission" date="2021-02" db="EMBL/GenBank/DDBJ databases">
        <title>Genome sequence of Rhodospirillales sp. strain TMPK1 isolated from soil.</title>
        <authorList>
            <person name="Nakai R."/>
            <person name="Kusada H."/>
            <person name="Tamaki H."/>
        </authorList>
    </citation>
    <scope>NUCLEOTIDE SEQUENCE</scope>
    <source>
        <strain evidence="2">TMPK1</strain>
    </source>
</reference>
<protein>
    <recommendedName>
        <fullName evidence="1">Extradiol ring-cleavage dioxygenase class III enzyme subunit B domain-containing protein</fullName>
    </recommendedName>
</protein>
<keyword evidence="3" id="KW-1185">Reference proteome</keyword>
<dbReference type="Pfam" id="PF02900">
    <property type="entry name" value="LigB"/>
    <property type="match status" value="1"/>
</dbReference>
<sequence length="275" mass="28975">MAQIVAAYVMPHDPIMFTHPEAPAEDVRARVAAAYGEIARRIGALGATAAIVVGTDHYILFGPQCLPQMLIGVGDVEGPIEKLPGLPRGPIENHEPMAEAILAGGFADGFDWTVSRALTVDHSISIPYQLAIQPNSGVRTVPIYLACGVRPMIDKARAFALGASIGRAIAAMHSDDRVVIIGSGGISHWVGTAEMGTINPRFDGMVLDCVERNDAASLIGLSDALIEREAGNGALEIRTFLCAMGAVGRAKGEVIAYEPVPEWVTGLGFAELRAV</sequence>
<proteinExistence type="predicted"/>
<name>A0A8S8XBY8_9PROT</name>
<dbReference type="InterPro" id="IPR004183">
    <property type="entry name" value="Xdiol_dOase_suB"/>
</dbReference>
<gene>
    <name evidence="2" type="ORF">TMPK1_13760</name>
</gene>
<dbReference type="Gene3D" id="3.40.830.10">
    <property type="entry name" value="LigB-like"/>
    <property type="match status" value="1"/>
</dbReference>
<evidence type="ECO:0000313" key="2">
    <source>
        <dbReference type="EMBL" id="GIL39139.1"/>
    </source>
</evidence>
<comment type="caution">
    <text evidence="2">The sequence shown here is derived from an EMBL/GenBank/DDBJ whole genome shotgun (WGS) entry which is preliminary data.</text>
</comment>
<dbReference type="RefSeq" id="WP_420242237.1">
    <property type="nucleotide sequence ID" value="NZ_BOPV01000001.1"/>
</dbReference>
<dbReference type="Proteomes" id="UP000681075">
    <property type="component" value="Unassembled WGS sequence"/>
</dbReference>
<dbReference type="GO" id="GO:0008198">
    <property type="term" value="F:ferrous iron binding"/>
    <property type="evidence" value="ECO:0007669"/>
    <property type="project" value="InterPro"/>
</dbReference>
<dbReference type="EMBL" id="BOPV01000001">
    <property type="protein sequence ID" value="GIL39139.1"/>
    <property type="molecule type" value="Genomic_DNA"/>
</dbReference>
<accession>A0A8S8XBY8</accession>